<sequence length="173" mass="19491">MCMGRNEMMPRIDPFGSLPRPTHESVGAPKYFRALPCNAATEVKSGSLSRALAGCGDRLSARTALPSRRLQCGVEPTALTRVAPQYSYLQNDRPTLPKLQHLIFIYCWSHANKGAPAKNARRSIDVKTRTAMLRIGPLEKSKSRQYTILHLRAATLRLHTVLVPRHHRRPEMR</sequence>
<comment type="caution">
    <text evidence="1">The sequence shown here is derived from an EMBL/GenBank/DDBJ whole genome shotgun (WGS) entry which is preliminary data.</text>
</comment>
<gene>
    <name evidence="1" type="ORF">FA13DRAFT_1711973</name>
</gene>
<proteinExistence type="predicted"/>
<reference evidence="1 2" key="1">
    <citation type="journal article" date="2019" name="Nat. Ecol. Evol.">
        <title>Megaphylogeny resolves global patterns of mushroom evolution.</title>
        <authorList>
            <person name="Varga T."/>
            <person name="Krizsan K."/>
            <person name="Foldi C."/>
            <person name="Dima B."/>
            <person name="Sanchez-Garcia M."/>
            <person name="Sanchez-Ramirez S."/>
            <person name="Szollosi G.J."/>
            <person name="Szarkandi J.G."/>
            <person name="Papp V."/>
            <person name="Albert L."/>
            <person name="Andreopoulos W."/>
            <person name="Angelini C."/>
            <person name="Antonin V."/>
            <person name="Barry K.W."/>
            <person name="Bougher N.L."/>
            <person name="Buchanan P."/>
            <person name="Buyck B."/>
            <person name="Bense V."/>
            <person name="Catcheside P."/>
            <person name="Chovatia M."/>
            <person name="Cooper J."/>
            <person name="Damon W."/>
            <person name="Desjardin D."/>
            <person name="Finy P."/>
            <person name="Geml J."/>
            <person name="Haridas S."/>
            <person name="Hughes K."/>
            <person name="Justo A."/>
            <person name="Karasinski D."/>
            <person name="Kautmanova I."/>
            <person name="Kiss B."/>
            <person name="Kocsube S."/>
            <person name="Kotiranta H."/>
            <person name="LaButti K.M."/>
            <person name="Lechner B.E."/>
            <person name="Liimatainen K."/>
            <person name="Lipzen A."/>
            <person name="Lukacs Z."/>
            <person name="Mihaltcheva S."/>
            <person name="Morgado L.N."/>
            <person name="Niskanen T."/>
            <person name="Noordeloos M.E."/>
            <person name="Ohm R.A."/>
            <person name="Ortiz-Santana B."/>
            <person name="Ovrebo C."/>
            <person name="Racz N."/>
            <person name="Riley R."/>
            <person name="Savchenko A."/>
            <person name="Shiryaev A."/>
            <person name="Soop K."/>
            <person name="Spirin V."/>
            <person name="Szebenyi C."/>
            <person name="Tomsovsky M."/>
            <person name="Tulloss R.E."/>
            <person name="Uehling J."/>
            <person name="Grigoriev I.V."/>
            <person name="Vagvolgyi C."/>
            <person name="Papp T."/>
            <person name="Martin F.M."/>
            <person name="Miettinen O."/>
            <person name="Hibbett D.S."/>
            <person name="Nagy L.G."/>
        </authorList>
    </citation>
    <scope>NUCLEOTIDE SEQUENCE [LARGE SCALE GENOMIC DNA]</scope>
    <source>
        <strain evidence="1 2">FP101781</strain>
    </source>
</reference>
<dbReference type="AlphaFoldDB" id="A0A4Y7T1W5"/>
<evidence type="ECO:0000313" key="1">
    <source>
        <dbReference type="EMBL" id="TEB28150.1"/>
    </source>
</evidence>
<protein>
    <submittedName>
        <fullName evidence="1">Uncharacterized protein</fullName>
    </submittedName>
</protein>
<keyword evidence="2" id="KW-1185">Reference proteome</keyword>
<dbReference type="Proteomes" id="UP000298030">
    <property type="component" value="Unassembled WGS sequence"/>
</dbReference>
<evidence type="ECO:0000313" key="2">
    <source>
        <dbReference type="Proteomes" id="UP000298030"/>
    </source>
</evidence>
<name>A0A4Y7T1W5_COPMI</name>
<organism evidence="1 2">
    <name type="scientific">Coprinellus micaceus</name>
    <name type="common">Glistening ink-cap mushroom</name>
    <name type="synonym">Coprinus micaceus</name>
    <dbReference type="NCBI Taxonomy" id="71717"/>
    <lineage>
        <taxon>Eukaryota</taxon>
        <taxon>Fungi</taxon>
        <taxon>Dikarya</taxon>
        <taxon>Basidiomycota</taxon>
        <taxon>Agaricomycotina</taxon>
        <taxon>Agaricomycetes</taxon>
        <taxon>Agaricomycetidae</taxon>
        <taxon>Agaricales</taxon>
        <taxon>Agaricineae</taxon>
        <taxon>Psathyrellaceae</taxon>
        <taxon>Coprinellus</taxon>
    </lineage>
</organism>
<dbReference type="EMBL" id="QPFP01000034">
    <property type="protein sequence ID" value="TEB28150.1"/>
    <property type="molecule type" value="Genomic_DNA"/>
</dbReference>
<accession>A0A4Y7T1W5</accession>